<protein>
    <recommendedName>
        <fullName evidence="3">DUF3514 domain-containing protein</fullName>
    </recommendedName>
</protein>
<dbReference type="AlphaFoldDB" id="V9R9V9"/>
<evidence type="ECO:0000313" key="2">
    <source>
        <dbReference type="Proteomes" id="UP000018689"/>
    </source>
</evidence>
<dbReference type="Proteomes" id="UP000018689">
    <property type="component" value="Chromosome"/>
</dbReference>
<dbReference type="Pfam" id="PF12027">
    <property type="entry name" value="DUF3514"/>
    <property type="match status" value="1"/>
</dbReference>
<sequence>MLLLLSDINDEIMKAISRSSAKFSKKKKSKNKRINGELEQQEGRIASDVCETSVTSQQLTQQFSNLDIQSSIQKSIVVTEEAGLCTSNKKETKVKSDSILEDVEKLSGKPLRRNIRKELVLRDLSSTSSSMTSVTDTGTVKVKILCSEKERSREAENFEIKVPGLKEESSNKQNIKVESSSTVLQQTTKRKRWEKLTQSFVQESIIVREDTDAYTDNKEDTKVVSGDVITSYDKPSRRSDRKLKDAKEDLVSDASKSYIQAVKIALLDIKSMQKSKTSCVASHEETVNQSQNLEDKYLREGAKPKICVSQAYSSVVSCSKKLGVISLKEEGSSQERVCGDIKGGKIKSSAVPEGTMRLSDKPLRRNIRKKLVLRDLSSTNSSITSASYADSVKVTVLGLKEESSNGQDGKTCCLKDEELPQGQGKVTEISEMVGSVTHSGIDAGLSSTKLTTNTIEGGGELTSVKILPVKHLTTSPPVLFSAEQYSARECIMKFQSTVGCFVTMHTEYALSFMDMFDVCEDKRVVLKSGIENTLLTVTENLPLCVFIIKLGTLEHLLTRFCQFNMCNSLRYCASHFDNQEFIDSMIGKFLAADHSELTCPLVQLGTTFWGNNQSFQRQAVYKLHSRKFYMSLLDMCCKFACILNARERFAKEVVDFVVLSCITCFGQMYKVTRIAAKGCAVKLSYAVAFSRFSVKLRNAFRHLYSPQKNSVKEISGLKIPWNIIQICNREFHDTIKSHVKTNSMNFVVIASHLASFARKLLLDEEVLSLIRQDIDMYYEVVEKRYLTMGSGSSYSCQNLR</sequence>
<name>V9R9V9_9RICK</name>
<dbReference type="KEGG" id="emr:EMUR_00275"/>
<evidence type="ECO:0008006" key="3">
    <source>
        <dbReference type="Google" id="ProtNLM"/>
    </source>
</evidence>
<dbReference type="PATRIC" id="fig|1423892.3.peg.55"/>
<dbReference type="EMBL" id="CP006917">
    <property type="protein sequence ID" value="AHC39656.1"/>
    <property type="molecule type" value="Genomic_DNA"/>
</dbReference>
<keyword evidence="2" id="KW-1185">Reference proteome</keyword>
<dbReference type="HOGENOM" id="CLU_337632_0_0_5"/>
<dbReference type="InterPro" id="IPR021902">
    <property type="entry name" value="DUF3514"/>
</dbReference>
<organism evidence="1 2">
    <name type="scientific">Ehrlichia muris AS145</name>
    <dbReference type="NCBI Taxonomy" id="1423892"/>
    <lineage>
        <taxon>Bacteria</taxon>
        <taxon>Pseudomonadati</taxon>
        <taxon>Pseudomonadota</taxon>
        <taxon>Alphaproteobacteria</taxon>
        <taxon>Rickettsiales</taxon>
        <taxon>Anaplasmataceae</taxon>
        <taxon>Ehrlichia</taxon>
    </lineage>
</organism>
<evidence type="ECO:0000313" key="1">
    <source>
        <dbReference type="EMBL" id="AHC39656.1"/>
    </source>
</evidence>
<accession>V9R9V9</accession>
<reference evidence="1 2" key="1">
    <citation type="journal article" date="2014" name="Genome Announc.">
        <title>Complete Genome Sequence of Ehrlichia muris Strain AS145T, a Model Monocytotropic Ehrlichia Strain.</title>
        <authorList>
            <person name="Thirumalapura N.R."/>
            <person name="Qin X."/>
            <person name="Kuriakose J.A."/>
            <person name="Walker D.H."/>
        </authorList>
    </citation>
    <scope>NUCLEOTIDE SEQUENCE [LARGE SCALE GENOMIC DNA]</scope>
    <source>
        <strain evidence="2">AS154</strain>
    </source>
</reference>
<gene>
    <name evidence="1" type="ORF">EMUR_00275</name>
</gene>
<proteinExistence type="predicted"/>
<dbReference type="OrthoDB" id="7163364at2"/>